<dbReference type="GO" id="GO:0005886">
    <property type="term" value="C:plasma membrane"/>
    <property type="evidence" value="ECO:0007669"/>
    <property type="project" value="UniProtKB-SubCell"/>
</dbReference>
<feature type="compositionally biased region" description="Basic and acidic residues" evidence="5">
    <location>
        <begin position="9"/>
        <end position="40"/>
    </location>
</feature>
<feature type="transmembrane region" description="Helical" evidence="6">
    <location>
        <begin position="340"/>
        <end position="361"/>
    </location>
</feature>
<dbReference type="Pfam" id="PF13347">
    <property type="entry name" value="MFS_2"/>
    <property type="match status" value="1"/>
</dbReference>
<feature type="compositionally biased region" description="Low complexity" evidence="5">
    <location>
        <begin position="42"/>
        <end position="51"/>
    </location>
</feature>
<evidence type="ECO:0000256" key="1">
    <source>
        <dbReference type="ARBA" id="ARBA00004651"/>
    </source>
</evidence>
<name>A0A261FV21_9BIFI</name>
<dbReference type="SUPFAM" id="SSF103473">
    <property type="entry name" value="MFS general substrate transporter"/>
    <property type="match status" value="1"/>
</dbReference>
<feature type="transmembrane region" description="Helical" evidence="6">
    <location>
        <begin position="479"/>
        <end position="502"/>
    </location>
</feature>
<dbReference type="STRING" id="1603886.GCA_001895165_02033"/>
<comment type="caution">
    <text evidence="8">The sequence shown here is derived from an EMBL/GenBank/DDBJ whole genome shotgun (WGS) entry which is preliminary data.</text>
</comment>
<dbReference type="OrthoDB" id="7584869at2"/>
<feature type="transmembrane region" description="Helical" evidence="6">
    <location>
        <begin position="105"/>
        <end position="132"/>
    </location>
</feature>
<evidence type="ECO:0000256" key="5">
    <source>
        <dbReference type="SAM" id="MobiDB-lite"/>
    </source>
</evidence>
<proteinExistence type="predicted"/>
<dbReference type="GO" id="GO:0022857">
    <property type="term" value="F:transmembrane transporter activity"/>
    <property type="evidence" value="ECO:0007669"/>
    <property type="project" value="InterPro"/>
</dbReference>
<feature type="transmembrane region" description="Helical" evidence="6">
    <location>
        <begin position="283"/>
        <end position="304"/>
    </location>
</feature>
<dbReference type="PANTHER" id="PTHR23528">
    <property type="match status" value="1"/>
</dbReference>
<comment type="subcellular location">
    <subcellularLocation>
        <location evidence="1">Cell membrane</location>
        <topology evidence="1">Multi-pass membrane protein</topology>
    </subcellularLocation>
</comment>
<reference evidence="8 9" key="1">
    <citation type="journal article" date="2017" name="BMC Genomics">
        <title>Comparative genomic and phylogenomic analyses of the Bifidobacteriaceae family.</title>
        <authorList>
            <person name="Lugli G.A."/>
            <person name="Milani C."/>
            <person name="Turroni F."/>
            <person name="Duranti S."/>
            <person name="Mancabelli L."/>
            <person name="Mangifesta M."/>
            <person name="Ferrario C."/>
            <person name="Modesto M."/>
            <person name="Mattarelli P."/>
            <person name="Jiri K."/>
            <person name="van Sinderen D."/>
            <person name="Ventura M."/>
        </authorList>
    </citation>
    <scope>NUCLEOTIDE SEQUENCE [LARGE SCALE GENOMIC DNA]</scope>
    <source>
        <strain evidence="8 9">DSM 28807</strain>
    </source>
</reference>
<dbReference type="InterPro" id="IPR036259">
    <property type="entry name" value="MFS_trans_sf"/>
</dbReference>
<keyword evidence="2 6" id="KW-0812">Transmembrane</keyword>
<evidence type="ECO:0000313" key="8">
    <source>
        <dbReference type="EMBL" id="OZG62815.1"/>
    </source>
</evidence>
<organism evidence="8 9">
    <name type="scientific">Bifidobacterium lemurum</name>
    <dbReference type="NCBI Taxonomy" id="1603886"/>
    <lineage>
        <taxon>Bacteria</taxon>
        <taxon>Bacillati</taxon>
        <taxon>Actinomycetota</taxon>
        <taxon>Actinomycetes</taxon>
        <taxon>Bifidobacteriales</taxon>
        <taxon>Bifidobacteriaceae</taxon>
        <taxon>Bifidobacterium</taxon>
    </lineage>
</organism>
<evidence type="ECO:0000256" key="3">
    <source>
        <dbReference type="ARBA" id="ARBA00022989"/>
    </source>
</evidence>
<evidence type="ECO:0000256" key="4">
    <source>
        <dbReference type="ARBA" id="ARBA00023136"/>
    </source>
</evidence>
<evidence type="ECO:0000256" key="2">
    <source>
        <dbReference type="ARBA" id="ARBA00022692"/>
    </source>
</evidence>
<keyword evidence="3 6" id="KW-1133">Transmembrane helix</keyword>
<dbReference type="PROSITE" id="PS50850">
    <property type="entry name" value="MFS"/>
    <property type="match status" value="1"/>
</dbReference>
<feature type="domain" description="Major facilitator superfamily (MFS) profile" evidence="7">
    <location>
        <begin position="111"/>
        <end position="530"/>
    </location>
</feature>
<feature type="transmembrane region" description="Helical" evidence="6">
    <location>
        <begin position="439"/>
        <end position="459"/>
    </location>
</feature>
<evidence type="ECO:0000256" key="6">
    <source>
        <dbReference type="SAM" id="Phobius"/>
    </source>
</evidence>
<accession>A0A261FV21</accession>
<feature type="transmembrane region" description="Helical" evidence="6">
    <location>
        <begin position="508"/>
        <end position="527"/>
    </location>
</feature>
<dbReference type="InterPro" id="IPR020846">
    <property type="entry name" value="MFS_dom"/>
</dbReference>
<evidence type="ECO:0000259" key="7">
    <source>
        <dbReference type="PROSITE" id="PS50850"/>
    </source>
</evidence>
<feature type="transmembrane region" description="Helical" evidence="6">
    <location>
        <begin position="261"/>
        <end position="277"/>
    </location>
</feature>
<evidence type="ECO:0000313" key="9">
    <source>
        <dbReference type="Proteomes" id="UP000216352"/>
    </source>
</evidence>
<dbReference type="RefSeq" id="WP_072726880.1">
    <property type="nucleotide sequence ID" value="NZ_BDIS01000027.1"/>
</dbReference>
<dbReference type="AlphaFoldDB" id="A0A261FV21"/>
<keyword evidence="4 6" id="KW-0472">Membrane</keyword>
<feature type="transmembrane region" description="Helical" evidence="6">
    <location>
        <begin position="152"/>
        <end position="180"/>
    </location>
</feature>
<sequence length="530" mass="55052">MKQPYVRPGIDDRPDYEKVLTPEEKEALARLTIRDRRRPPESSAVQAEAQASQLAAAGSPASAAASVDAAVPDLTSAFLDMRDPMVAADGEKPTAVQVARLKWGFALAAVLVTIPWTALTMVALPAAVGRVVGANPANPAADWTAGDPSGVAAAVAVPLGVIVALGTLVSLVASPLIAAFSDRTRVGLGRRTPWMVAGGLLAALVTLILGAVEGPISLGFFWMLLNIAYAMLTVPLVAAFSERVPDKFRVSLVRWRGIGQLVGQLLGAWLGAAGIIVDGRGGYSPFAMAALVLALSGIVVALVWPREPSSESLPRERFRSEDVWGQLRPPRNAPRFARMFAARLAMMAGVGLTGVFLWLIVRYYNEDVALQEATSSAPLTLAAGVGIAALALATAIGAVVAARVAGPINERYDDVRRPVVVACALYVVALALPLALPNLIGLCLFALLAGFAFGLYDALSQTLVMESLPDPRRSGRDLAAFNVANTLGLIVAAVAGACLVSAFGLGSLFLAAMVCVVVAAVLAVLPASSS</sequence>
<dbReference type="Proteomes" id="UP000216352">
    <property type="component" value="Unassembled WGS sequence"/>
</dbReference>
<protein>
    <submittedName>
        <fullName evidence="8">Transport protein</fullName>
    </submittedName>
</protein>
<feature type="region of interest" description="Disordered" evidence="5">
    <location>
        <begin position="1"/>
        <end position="51"/>
    </location>
</feature>
<keyword evidence="9" id="KW-1185">Reference proteome</keyword>
<feature type="transmembrane region" description="Helical" evidence="6">
    <location>
        <begin position="381"/>
        <end position="405"/>
    </location>
</feature>
<dbReference type="Gene3D" id="1.20.1250.20">
    <property type="entry name" value="MFS general substrate transporter like domains"/>
    <property type="match status" value="1"/>
</dbReference>
<feature type="transmembrane region" description="Helical" evidence="6">
    <location>
        <begin position="192"/>
        <end position="212"/>
    </location>
</feature>
<dbReference type="PANTHER" id="PTHR23528:SF1">
    <property type="entry name" value="MAJOR FACILITATOR SUPERFAMILY (MFS) PROFILE DOMAIN-CONTAINING PROTEIN"/>
    <property type="match status" value="1"/>
</dbReference>
<dbReference type="EMBL" id="MWWX01000003">
    <property type="protein sequence ID" value="OZG62815.1"/>
    <property type="molecule type" value="Genomic_DNA"/>
</dbReference>
<feature type="transmembrane region" description="Helical" evidence="6">
    <location>
        <begin position="218"/>
        <end position="240"/>
    </location>
</feature>
<gene>
    <name evidence="8" type="ORF">BLEM_0483</name>
</gene>